<accession>A0A660SE83</accession>
<proteinExistence type="predicted"/>
<dbReference type="NCBIfam" id="TIGR04183">
    <property type="entry name" value="Por_Secre_tail"/>
    <property type="match status" value="1"/>
</dbReference>
<dbReference type="PANTHER" id="PTHR42754:SF1">
    <property type="entry name" value="LIPOPROTEIN"/>
    <property type="match status" value="1"/>
</dbReference>
<protein>
    <recommendedName>
        <fullName evidence="4">T9SS type A sorting domain-containing protein</fullName>
    </recommendedName>
</protein>
<comment type="caution">
    <text evidence="2">The sequence shown here is derived from an EMBL/GenBank/DDBJ whole genome shotgun (WGS) entry which is preliminary data.</text>
</comment>
<evidence type="ECO:0000313" key="2">
    <source>
        <dbReference type="EMBL" id="RKX68987.1"/>
    </source>
</evidence>
<dbReference type="AlphaFoldDB" id="A0A660SE83"/>
<gene>
    <name evidence="2" type="ORF">DRP53_09495</name>
</gene>
<organism evidence="2 3">
    <name type="scientific">candidate division WOR-3 bacterium</name>
    <dbReference type="NCBI Taxonomy" id="2052148"/>
    <lineage>
        <taxon>Bacteria</taxon>
        <taxon>Bacteria division WOR-3</taxon>
    </lineage>
</organism>
<dbReference type="EMBL" id="QNBE01000114">
    <property type="protein sequence ID" value="RKX68987.1"/>
    <property type="molecule type" value="Genomic_DNA"/>
</dbReference>
<dbReference type="InterPro" id="IPR015943">
    <property type="entry name" value="WD40/YVTN_repeat-like_dom_sf"/>
</dbReference>
<evidence type="ECO:0008006" key="4">
    <source>
        <dbReference type="Google" id="ProtNLM"/>
    </source>
</evidence>
<feature type="signal peptide" evidence="1">
    <location>
        <begin position="1"/>
        <end position="19"/>
    </location>
</feature>
<dbReference type="InterPro" id="IPR011047">
    <property type="entry name" value="Quinoprotein_ADH-like_sf"/>
</dbReference>
<evidence type="ECO:0000313" key="3">
    <source>
        <dbReference type="Proteomes" id="UP000268469"/>
    </source>
</evidence>
<dbReference type="Proteomes" id="UP000268469">
    <property type="component" value="Unassembled WGS sequence"/>
</dbReference>
<feature type="chain" id="PRO_5024833263" description="T9SS type A sorting domain-containing protein" evidence="1">
    <location>
        <begin position="20"/>
        <end position="379"/>
    </location>
</feature>
<dbReference type="SUPFAM" id="SSF50998">
    <property type="entry name" value="Quinoprotein alcohol dehydrogenase-like"/>
    <property type="match status" value="1"/>
</dbReference>
<reference evidence="2 3" key="1">
    <citation type="submission" date="2018-06" db="EMBL/GenBank/DDBJ databases">
        <title>Extensive metabolic versatility and redundancy in microbially diverse, dynamic hydrothermal sediments.</title>
        <authorList>
            <person name="Dombrowski N."/>
            <person name="Teske A."/>
            <person name="Baker B.J."/>
        </authorList>
    </citation>
    <scope>NUCLEOTIDE SEQUENCE [LARGE SCALE GENOMIC DNA]</scope>
    <source>
        <strain evidence="2">B36_G15</strain>
    </source>
</reference>
<sequence length="379" mass="41225">MIKLKPYLIAIMIKGMAFAQPDTLWTRTYGGTRDDWGYSVQQTTDNGYIIVGETGSYGAGSTDVYLIKTDADGDTLWTRTFGGTGRDYGYSVRQTTDGGYIIAGWTFSYGAGGGDVYLIKTDANGDTLWTRTFGGQDCDCGWSVQQTTDNGYIIVGTTFGYGGGRADVYLIRTDADGDTLWTRTFGGVDDDYGYSVQQTSDNGYIITGYTKSYGVGGDLYLIRTDADGDTLWTKTFGGPAGDCGWSVQQTTDNGYIITGVTTSYGAGENDVYLIKTEPDMRVEESKSTTVKKGFLTVDPNPSPGPILIRYYLPEDGSVTLTIYNCYGQRIATLLGCGQRRGSYTLRWKMGGLSSGIYFLRLKGAGFQEVSKVVLITPGW</sequence>
<keyword evidence="1" id="KW-0732">Signal</keyword>
<name>A0A660SE83_UNCW3</name>
<dbReference type="InterPro" id="IPR026444">
    <property type="entry name" value="Secre_tail"/>
</dbReference>
<evidence type="ECO:0000256" key="1">
    <source>
        <dbReference type="SAM" id="SignalP"/>
    </source>
</evidence>
<dbReference type="PANTHER" id="PTHR42754">
    <property type="entry name" value="ENDOGLUCANASE"/>
    <property type="match status" value="1"/>
</dbReference>
<dbReference type="Gene3D" id="2.130.10.10">
    <property type="entry name" value="YVTN repeat-like/Quinoprotein amine dehydrogenase"/>
    <property type="match status" value="1"/>
</dbReference>